<dbReference type="SUPFAM" id="SSF54593">
    <property type="entry name" value="Glyoxalase/Bleomycin resistance protein/Dihydroxybiphenyl dioxygenase"/>
    <property type="match status" value="2"/>
</dbReference>
<name>A0A4V3TVB6_9ENTE</name>
<keyword evidence="3" id="KW-1185">Reference proteome</keyword>
<gene>
    <name evidence="2" type="ORF">ESZ54_00185</name>
</gene>
<dbReference type="AlphaFoldDB" id="A0A4V3TVB6"/>
<sequence>MHTLELGVVSLNVRHLKDQATFYQELIGLDILTQTDETVTLGIEADQQPLVELNQGVELVPRDTTTGLYHLALLLPSREALSGKLRHFIEEKIAIGAADHGYSEALYLEDPEGNGIEIYADKPEVSWDKRSGDQIKGVTLELKAAEILTLTEQAIVKMPTGTKMGHVHLSVASFVENEKFYREVLNFRLTDDLGGAARFFALDGYHHHIGTNIWRGTNLEKRQKTALGIQSFEMQWLTIESFNGVKNNLLAHKLMVEEITSNQFMTVDPNGIAIKMTLKK</sequence>
<dbReference type="InterPro" id="IPR029068">
    <property type="entry name" value="Glyas_Bleomycin-R_OHBP_Dase"/>
</dbReference>
<proteinExistence type="predicted"/>
<feature type="domain" description="VOC" evidence="1">
    <location>
        <begin position="5"/>
        <end position="121"/>
    </location>
</feature>
<dbReference type="InterPro" id="IPR004360">
    <property type="entry name" value="Glyas_Fos-R_dOase_dom"/>
</dbReference>
<dbReference type="RefSeq" id="WP_136135655.1">
    <property type="nucleotide sequence ID" value="NZ_SDGV01000001.1"/>
</dbReference>
<dbReference type="Proteomes" id="UP000310506">
    <property type="component" value="Unassembled WGS sequence"/>
</dbReference>
<dbReference type="Gene3D" id="3.10.180.10">
    <property type="entry name" value="2,3-Dihydroxybiphenyl 1,2-Dioxygenase, domain 1"/>
    <property type="match status" value="2"/>
</dbReference>
<protein>
    <submittedName>
        <fullName evidence="2">VOC family protein</fullName>
    </submittedName>
</protein>
<evidence type="ECO:0000259" key="1">
    <source>
        <dbReference type="PROSITE" id="PS51819"/>
    </source>
</evidence>
<dbReference type="PANTHER" id="PTHR43279:SF1">
    <property type="entry name" value="CATECHOL-2,3-DIOXYGENASE"/>
    <property type="match status" value="1"/>
</dbReference>
<dbReference type="EMBL" id="SDGV01000001">
    <property type="protein sequence ID" value="THB62269.1"/>
    <property type="molecule type" value="Genomic_DNA"/>
</dbReference>
<dbReference type="PROSITE" id="PS51819">
    <property type="entry name" value="VOC"/>
    <property type="match status" value="1"/>
</dbReference>
<dbReference type="OrthoDB" id="9792626at2"/>
<accession>A0A4V3TVB6</accession>
<dbReference type="Pfam" id="PF00903">
    <property type="entry name" value="Glyoxalase"/>
    <property type="match status" value="1"/>
</dbReference>
<evidence type="ECO:0000313" key="3">
    <source>
        <dbReference type="Proteomes" id="UP000310506"/>
    </source>
</evidence>
<dbReference type="InterPro" id="IPR037523">
    <property type="entry name" value="VOC_core"/>
</dbReference>
<evidence type="ECO:0000313" key="2">
    <source>
        <dbReference type="EMBL" id="THB62269.1"/>
    </source>
</evidence>
<comment type="caution">
    <text evidence="2">The sequence shown here is derived from an EMBL/GenBank/DDBJ whole genome shotgun (WGS) entry which is preliminary data.</text>
</comment>
<dbReference type="PANTHER" id="PTHR43279">
    <property type="entry name" value="CATECHOL-2,3-DIOXYGENASE"/>
    <property type="match status" value="1"/>
</dbReference>
<reference evidence="2 3" key="1">
    <citation type="submission" date="2019-01" db="EMBL/GenBank/DDBJ databases">
        <title>Vagococcus silagei sp. nov. isolated from brewer's grain.</title>
        <authorList>
            <person name="Guu J.-R."/>
        </authorList>
    </citation>
    <scope>NUCLEOTIDE SEQUENCE [LARGE SCALE GENOMIC DNA]</scope>
    <source>
        <strain evidence="2 3">2B-2</strain>
    </source>
</reference>
<organism evidence="2 3">
    <name type="scientific">Vagococcus silagei</name>
    <dbReference type="NCBI Taxonomy" id="2508885"/>
    <lineage>
        <taxon>Bacteria</taxon>
        <taxon>Bacillati</taxon>
        <taxon>Bacillota</taxon>
        <taxon>Bacilli</taxon>
        <taxon>Lactobacillales</taxon>
        <taxon>Enterococcaceae</taxon>
        <taxon>Vagococcus</taxon>
    </lineage>
</organism>